<keyword evidence="1" id="KW-0812">Transmembrane</keyword>
<comment type="caution">
    <text evidence="2">The sequence shown here is derived from an EMBL/GenBank/DDBJ whole genome shotgun (WGS) entry which is preliminary data.</text>
</comment>
<reference evidence="3" key="1">
    <citation type="journal article" date="2023" name="Commun. Biol.">
        <title>Genome analysis of Parmales, the sister group of diatoms, reveals the evolutionary specialization of diatoms from phago-mixotrophs to photoautotrophs.</title>
        <authorList>
            <person name="Ban H."/>
            <person name="Sato S."/>
            <person name="Yoshikawa S."/>
            <person name="Yamada K."/>
            <person name="Nakamura Y."/>
            <person name="Ichinomiya M."/>
            <person name="Sato N."/>
            <person name="Blanc-Mathieu R."/>
            <person name="Endo H."/>
            <person name="Kuwata A."/>
            <person name="Ogata H."/>
        </authorList>
    </citation>
    <scope>NUCLEOTIDE SEQUENCE [LARGE SCALE GENOMIC DNA]</scope>
    <source>
        <strain evidence="3">NIES 3699</strain>
    </source>
</reference>
<accession>A0A9W6ZC01</accession>
<dbReference type="EMBL" id="BRXX01000575">
    <property type="protein sequence ID" value="GMH47365.1"/>
    <property type="molecule type" value="Genomic_DNA"/>
</dbReference>
<keyword evidence="1" id="KW-0472">Membrane</keyword>
<organism evidence="2 3">
    <name type="scientific">Triparma verrucosa</name>
    <dbReference type="NCBI Taxonomy" id="1606542"/>
    <lineage>
        <taxon>Eukaryota</taxon>
        <taxon>Sar</taxon>
        <taxon>Stramenopiles</taxon>
        <taxon>Ochrophyta</taxon>
        <taxon>Bolidophyceae</taxon>
        <taxon>Parmales</taxon>
        <taxon>Triparmaceae</taxon>
        <taxon>Triparma</taxon>
    </lineage>
</organism>
<protein>
    <submittedName>
        <fullName evidence="2">Uncharacterized protein</fullName>
    </submittedName>
</protein>
<proteinExistence type="predicted"/>
<name>A0A9W6ZC01_9STRA</name>
<keyword evidence="3" id="KW-1185">Reference proteome</keyword>
<gene>
    <name evidence="2" type="ORF">TrVE_jg10064</name>
</gene>
<evidence type="ECO:0000313" key="3">
    <source>
        <dbReference type="Proteomes" id="UP001165160"/>
    </source>
</evidence>
<sequence length="196" mass="22154">MWAPIRPISWLFLEFTPASEVNMPSICALSLSLLLIISLSCVSFVSSFQTTFLKSKSHPATRRVPTFNGRQRGGVTTLLGLLGWSDEENKILDEMVRQKSISREQAEAEYKKYKMNPNDYALMKGEEYYTSLGYSSLMEGVLAEAEKDGRGDEVRDRIEKFKKDSQIKAYGVIGFFILTFTACKVAYENDPSLFGK</sequence>
<dbReference type="AlphaFoldDB" id="A0A9W6ZC01"/>
<evidence type="ECO:0000313" key="2">
    <source>
        <dbReference type="EMBL" id="GMH47365.1"/>
    </source>
</evidence>
<keyword evidence="1" id="KW-1133">Transmembrane helix</keyword>
<dbReference type="Proteomes" id="UP001165160">
    <property type="component" value="Unassembled WGS sequence"/>
</dbReference>
<feature type="transmembrane region" description="Helical" evidence="1">
    <location>
        <begin position="23"/>
        <end position="48"/>
    </location>
</feature>
<feature type="transmembrane region" description="Helical" evidence="1">
    <location>
        <begin position="167"/>
        <end position="187"/>
    </location>
</feature>
<evidence type="ECO:0000256" key="1">
    <source>
        <dbReference type="SAM" id="Phobius"/>
    </source>
</evidence>